<comment type="caution">
    <text evidence="2">The sequence shown here is derived from an EMBL/GenBank/DDBJ whole genome shotgun (WGS) entry which is preliminary data.</text>
</comment>
<dbReference type="STRING" id="660025.F9FCM4"/>
<gene>
    <name evidence="2" type="ORF">FOXB_04152</name>
</gene>
<feature type="region of interest" description="Disordered" evidence="1">
    <location>
        <begin position="46"/>
        <end position="78"/>
    </location>
</feature>
<proteinExistence type="predicted"/>
<accession>F9FCM4</accession>
<reference evidence="2" key="1">
    <citation type="journal article" date="2012" name="Mol. Plant Microbe Interact.">
        <title>A highly conserved effector in Fusarium oxysporum is required for full virulence on Arabidopsis.</title>
        <authorList>
            <person name="Thatcher L.F."/>
            <person name="Gardiner D.M."/>
            <person name="Kazan K."/>
            <person name="Manners J."/>
        </authorList>
    </citation>
    <scope>NUCLEOTIDE SEQUENCE [LARGE SCALE GENOMIC DNA]</scope>
    <source>
        <strain evidence="2">Fo5176</strain>
    </source>
</reference>
<organism evidence="2">
    <name type="scientific">Fusarium oxysporum (strain Fo5176)</name>
    <name type="common">Fusarium vascular wilt</name>
    <dbReference type="NCBI Taxonomy" id="660025"/>
    <lineage>
        <taxon>Eukaryota</taxon>
        <taxon>Fungi</taxon>
        <taxon>Dikarya</taxon>
        <taxon>Ascomycota</taxon>
        <taxon>Pezizomycotina</taxon>
        <taxon>Sordariomycetes</taxon>
        <taxon>Hypocreomycetidae</taxon>
        <taxon>Hypocreales</taxon>
        <taxon>Nectriaceae</taxon>
        <taxon>Fusarium</taxon>
        <taxon>Fusarium oxysporum species complex</taxon>
    </lineage>
</organism>
<evidence type="ECO:0000313" key="2">
    <source>
        <dbReference type="EMBL" id="EGU85332.1"/>
    </source>
</evidence>
<evidence type="ECO:0000256" key="1">
    <source>
        <dbReference type="SAM" id="MobiDB-lite"/>
    </source>
</evidence>
<sequence length="326" mass="34613">LNAVCARVSRRGFLQPLFEHWRNWRAVLGFDAANLRLADVAVDTGAGPTADGTLRNNDVQQRPNLKRKNTAPPGPIINRRRPDVEVIWSLAPSVLGLSTLGPVQHSFSYTSGEMPHSSPGLLATPTSVPIHHESQEMCTMHDHMVGDASANNAAVAAAAAAGFTMSSTSQAFASHHMHSMGGAPFSPLYSYGSGSSITNAGPGMINEANGGYDAVFGTVPTNALGSPAARHGGDRHNKMQFNQVRPGLSIGVSLASDFEVDNIVSSGKIRQLYRDRALHQIPIMRPGDIAPDVGAASVGKSEMTLTTLKVSTTKLWKNQNKTAIMS</sequence>
<protein>
    <submittedName>
        <fullName evidence="2">Uncharacterized protein</fullName>
    </submittedName>
</protein>
<feature type="non-terminal residue" evidence="2">
    <location>
        <position position="1"/>
    </location>
</feature>
<name>F9FCM4_FUSOF</name>
<dbReference type="EMBL" id="AFQF01001334">
    <property type="protein sequence ID" value="EGU85332.1"/>
    <property type="molecule type" value="Genomic_DNA"/>
</dbReference>
<feature type="compositionally biased region" description="Polar residues" evidence="1">
    <location>
        <begin position="54"/>
        <end position="63"/>
    </location>
</feature>
<dbReference type="AlphaFoldDB" id="F9FCM4"/>